<reference evidence="5 6" key="2">
    <citation type="journal article" date="2003" name="DNA Res.">
        <title>Complete genome structure of Gloeobacter violaceus PCC 7421, a cyanobacterium that lacks thylakoids (supplement).</title>
        <authorList>
            <person name="Nakamura Y."/>
            <person name="Kaneko T."/>
            <person name="Sato S."/>
            <person name="Mimuro M."/>
            <person name="Miyashita H."/>
            <person name="Tsuchiya T."/>
            <person name="Sasamoto S."/>
            <person name="Watanabe A."/>
            <person name="Kawashima K."/>
            <person name="Kishida Y."/>
            <person name="Kiyokawa C."/>
            <person name="Kohara M."/>
            <person name="Matsumoto M."/>
            <person name="Matsuno A."/>
            <person name="Nakazaki N."/>
            <person name="Shimpo S."/>
            <person name="Takeuchi C."/>
            <person name="Yamada M."/>
            <person name="Tabata S."/>
        </authorList>
    </citation>
    <scope>NUCLEOTIDE SEQUENCE [LARGE SCALE GENOMIC DNA]</scope>
    <source>
        <strain evidence="6">ATCC 29082 / PCC 7421</strain>
    </source>
</reference>
<dbReference type="PANTHER" id="PTHR33204">
    <property type="entry name" value="TRANSCRIPTIONAL REGULATOR, MARR FAMILY"/>
    <property type="match status" value="1"/>
</dbReference>
<reference evidence="5 6" key="1">
    <citation type="journal article" date="2003" name="DNA Res.">
        <title>Complete genome structure of Gloeobacter violaceus PCC 7421, a cyanobacterium that lacks thylakoids.</title>
        <authorList>
            <person name="Nakamura Y."/>
            <person name="Kaneko T."/>
            <person name="Sato S."/>
            <person name="Mimuro M."/>
            <person name="Miyashita H."/>
            <person name="Tsuchiya T."/>
            <person name="Sasamoto S."/>
            <person name="Watanabe A."/>
            <person name="Kawashima K."/>
            <person name="Kishida Y."/>
            <person name="Kiyokawa C."/>
            <person name="Kohara M."/>
            <person name="Matsumoto M."/>
            <person name="Matsuno A."/>
            <person name="Nakazaki N."/>
            <person name="Shimpo S."/>
            <person name="Takeuchi C."/>
            <person name="Yamada M."/>
            <person name="Tabata S."/>
        </authorList>
    </citation>
    <scope>NUCLEOTIDE SEQUENCE [LARGE SCALE GENOMIC DNA]</scope>
    <source>
        <strain evidence="6">ATCC 29082 / PCC 7421</strain>
    </source>
</reference>
<accession>Q7NL97</accession>
<dbReference type="FunCoup" id="Q7NL97">
    <property type="interactions" value="2"/>
</dbReference>
<dbReference type="PANTHER" id="PTHR33204:SF37">
    <property type="entry name" value="HTH-TYPE TRANSCRIPTIONAL REGULATOR YODB"/>
    <property type="match status" value="1"/>
</dbReference>
<dbReference type="OrthoDB" id="9791143at2"/>
<dbReference type="SUPFAM" id="SSF46785">
    <property type="entry name" value="Winged helix' DNA-binding domain"/>
    <property type="match status" value="1"/>
</dbReference>
<evidence type="ECO:0000313" key="6">
    <source>
        <dbReference type="Proteomes" id="UP000000557"/>
    </source>
</evidence>
<dbReference type="GO" id="GO:0032993">
    <property type="term" value="C:protein-DNA complex"/>
    <property type="evidence" value="ECO:0000318"/>
    <property type="project" value="GO_Central"/>
</dbReference>
<evidence type="ECO:0000259" key="4">
    <source>
        <dbReference type="PROSITE" id="PS51118"/>
    </source>
</evidence>
<dbReference type="InterPro" id="IPR002577">
    <property type="entry name" value="HTH_HxlR"/>
</dbReference>
<dbReference type="EnsemblBacteria" id="BAC89170">
    <property type="protein sequence ID" value="BAC89170"/>
    <property type="gene ID" value="BAC89170"/>
</dbReference>
<gene>
    <name evidence="5" type="ordered locus">glr1229</name>
</gene>
<dbReference type="PROSITE" id="PS51118">
    <property type="entry name" value="HTH_HXLR"/>
    <property type="match status" value="1"/>
</dbReference>
<dbReference type="Gene3D" id="1.10.10.10">
    <property type="entry name" value="Winged helix-like DNA-binding domain superfamily/Winged helix DNA-binding domain"/>
    <property type="match status" value="1"/>
</dbReference>
<dbReference type="eggNOG" id="COG1733">
    <property type="taxonomic scope" value="Bacteria"/>
</dbReference>
<dbReference type="InParanoid" id="Q7NL97"/>
<keyword evidence="1" id="KW-0805">Transcription regulation</keyword>
<proteinExistence type="predicted"/>
<keyword evidence="2" id="KW-0238">DNA-binding</keyword>
<evidence type="ECO:0000313" key="5">
    <source>
        <dbReference type="EMBL" id="BAC89170.1"/>
    </source>
</evidence>
<dbReference type="STRING" id="251221.gene:10758708"/>
<dbReference type="GO" id="GO:0003677">
    <property type="term" value="F:DNA binding"/>
    <property type="evidence" value="ECO:0007669"/>
    <property type="project" value="UniProtKB-KW"/>
</dbReference>
<dbReference type="Pfam" id="PF01638">
    <property type="entry name" value="HxlR"/>
    <property type="match status" value="1"/>
</dbReference>
<dbReference type="InterPro" id="IPR036388">
    <property type="entry name" value="WH-like_DNA-bd_sf"/>
</dbReference>
<dbReference type="GO" id="GO:0006355">
    <property type="term" value="P:regulation of DNA-templated transcription"/>
    <property type="evidence" value="ECO:0000318"/>
    <property type="project" value="GO_Central"/>
</dbReference>
<dbReference type="HOGENOM" id="CLU_111585_5_3_3"/>
<evidence type="ECO:0000256" key="1">
    <source>
        <dbReference type="ARBA" id="ARBA00023015"/>
    </source>
</evidence>
<name>Q7NL97_GLOVI</name>
<evidence type="ECO:0000256" key="2">
    <source>
        <dbReference type="ARBA" id="ARBA00023125"/>
    </source>
</evidence>
<dbReference type="InterPro" id="IPR036390">
    <property type="entry name" value="WH_DNA-bd_sf"/>
</dbReference>
<dbReference type="GO" id="GO:0003700">
    <property type="term" value="F:DNA-binding transcription factor activity"/>
    <property type="evidence" value="ECO:0000318"/>
    <property type="project" value="GO_Central"/>
</dbReference>
<dbReference type="KEGG" id="gvi:glr1229"/>
<evidence type="ECO:0000256" key="3">
    <source>
        <dbReference type="ARBA" id="ARBA00023163"/>
    </source>
</evidence>
<organism evidence="5 6">
    <name type="scientific">Gloeobacter violaceus (strain ATCC 29082 / PCC 7421)</name>
    <dbReference type="NCBI Taxonomy" id="251221"/>
    <lineage>
        <taxon>Bacteria</taxon>
        <taxon>Bacillati</taxon>
        <taxon>Cyanobacteriota</taxon>
        <taxon>Cyanophyceae</taxon>
        <taxon>Gloeobacterales</taxon>
        <taxon>Gloeobacteraceae</taxon>
        <taxon>Gloeobacter</taxon>
    </lineage>
</organism>
<protein>
    <submittedName>
        <fullName evidence="5">Glr1229 protein</fullName>
    </submittedName>
</protein>
<keyword evidence="6" id="KW-1185">Reference proteome</keyword>
<dbReference type="EMBL" id="BA000045">
    <property type="protein sequence ID" value="BAC89170.1"/>
    <property type="molecule type" value="Genomic_DNA"/>
</dbReference>
<dbReference type="RefSeq" id="WP_011141229.1">
    <property type="nucleotide sequence ID" value="NC_005125.1"/>
</dbReference>
<dbReference type="PhylomeDB" id="Q7NL97"/>
<keyword evidence="3" id="KW-0804">Transcription</keyword>
<feature type="domain" description="HTH hxlR-type" evidence="4">
    <location>
        <begin position="9"/>
        <end position="108"/>
    </location>
</feature>
<dbReference type="AlphaFoldDB" id="Q7NL97"/>
<sequence length="126" mass="14588">MTQPRRSFCPISCTLDLIGDRWTLLVIRDMMFLGKQRFEEFLESPEGISTNILANRLRLLDDLGLAEKQPYSNHSRRMNYQLTDKGKSLRPVLKAIIAWGLRHIAETQVPQSNLPDADDSAYHFKR</sequence>
<dbReference type="Proteomes" id="UP000000557">
    <property type="component" value="Chromosome"/>
</dbReference>